<dbReference type="Gene3D" id="3.10.450.50">
    <property type="match status" value="1"/>
</dbReference>
<dbReference type="SUPFAM" id="SSF54427">
    <property type="entry name" value="NTF2-like"/>
    <property type="match status" value="1"/>
</dbReference>
<dbReference type="InterPro" id="IPR037401">
    <property type="entry name" value="SnoaL-like"/>
</dbReference>
<reference evidence="3" key="1">
    <citation type="journal article" date="2019" name="Int. J. Syst. Evol. Microbiol.">
        <title>The Global Catalogue of Microorganisms (GCM) 10K type strain sequencing project: providing services to taxonomists for standard genome sequencing and annotation.</title>
        <authorList>
            <consortium name="The Broad Institute Genomics Platform"/>
            <consortium name="The Broad Institute Genome Sequencing Center for Infectious Disease"/>
            <person name="Wu L."/>
            <person name="Ma J."/>
        </authorList>
    </citation>
    <scope>NUCLEOTIDE SEQUENCE [LARGE SCALE GENOMIC DNA]</scope>
    <source>
        <strain evidence="3">KCTC 32239</strain>
    </source>
</reference>
<feature type="domain" description="SnoaL-like" evidence="1">
    <location>
        <begin position="10"/>
        <end position="117"/>
    </location>
</feature>
<dbReference type="Proteomes" id="UP000619761">
    <property type="component" value="Unassembled WGS sequence"/>
</dbReference>
<comment type="caution">
    <text evidence="2">The sequence shown here is derived from an EMBL/GenBank/DDBJ whole genome shotgun (WGS) entry which is preliminary data.</text>
</comment>
<evidence type="ECO:0000259" key="1">
    <source>
        <dbReference type="Pfam" id="PF12680"/>
    </source>
</evidence>
<protein>
    <submittedName>
        <fullName evidence="2">Ketosteroid isomerase</fullName>
    </submittedName>
</protein>
<name>A0ABQ3BD10_9GAMM</name>
<keyword evidence="2" id="KW-0413">Isomerase</keyword>
<keyword evidence="3" id="KW-1185">Reference proteome</keyword>
<proteinExistence type="predicted"/>
<gene>
    <name evidence="2" type="ORF">GCM10011613_31940</name>
</gene>
<dbReference type="Pfam" id="PF12680">
    <property type="entry name" value="SnoaL_2"/>
    <property type="match status" value="1"/>
</dbReference>
<evidence type="ECO:0000313" key="3">
    <source>
        <dbReference type="Proteomes" id="UP000619761"/>
    </source>
</evidence>
<accession>A0ABQ3BD10</accession>
<evidence type="ECO:0000313" key="2">
    <source>
        <dbReference type="EMBL" id="GGY84584.1"/>
    </source>
</evidence>
<organism evidence="2 3">
    <name type="scientific">Cellvibrio zantedeschiae</name>
    <dbReference type="NCBI Taxonomy" id="1237077"/>
    <lineage>
        <taxon>Bacteria</taxon>
        <taxon>Pseudomonadati</taxon>
        <taxon>Pseudomonadota</taxon>
        <taxon>Gammaproteobacteria</taxon>
        <taxon>Cellvibrionales</taxon>
        <taxon>Cellvibrionaceae</taxon>
        <taxon>Cellvibrio</taxon>
    </lineage>
</organism>
<dbReference type="RefSeq" id="WP_189420408.1">
    <property type="nucleotide sequence ID" value="NZ_BMYZ01000003.1"/>
</dbReference>
<dbReference type="InterPro" id="IPR032710">
    <property type="entry name" value="NTF2-like_dom_sf"/>
</dbReference>
<dbReference type="EMBL" id="BMYZ01000003">
    <property type="protein sequence ID" value="GGY84584.1"/>
    <property type="molecule type" value="Genomic_DNA"/>
</dbReference>
<dbReference type="GO" id="GO:0016853">
    <property type="term" value="F:isomerase activity"/>
    <property type="evidence" value="ECO:0007669"/>
    <property type="project" value="UniProtKB-KW"/>
</dbReference>
<sequence>MSTTHVQLIHRLYEYFNSRNIEGVLAALTEDVCWANAMDGGHVQGHEGVREYWSRQWAMVSPHVEPLAFEETQETVTVTVVQSVFDLNGQPLSGQTHGLKDKTVLHIFHIEKGRIKRFDVKD</sequence>